<feature type="domain" description="PHD-type" evidence="13">
    <location>
        <begin position="135"/>
        <end position="185"/>
    </location>
</feature>
<dbReference type="Pfam" id="PF00855">
    <property type="entry name" value="PWWP"/>
    <property type="match status" value="1"/>
</dbReference>
<proteinExistence type="predicted"/>
<dbReference type="CDD" id="cd04369">
    <property type="entry name" value="Bromodomain"/>
    <property type="match status" value="1"/>
</dbReference>
<gene>
    <name evidence="16" type="ORF">BDP27DRAFT_1381784</name>
</gene>
<keyword evidence="4 10" id="KW-0863">Zinc-finger</keyword>
<evidence type="ECO:0000259" key="12">
    <source>
        <dbReference type="PROSITE" id="PS50014"/>
    </source>
</evidence>
<dbReference type="GO" id="GO:0006325">
    <property type="term" value="P:chromatin organization"/>
    <property type="evidence" value="ECO:0007669"/>
    <property type="project" value="UniProtKB-ARBA"/>
</dbReference>
<feature type="region of interest" description="Disordered" evidence="11">
    <location>
        <begin position="300"/>
        <end position="322"/>
    </location>
</feature>
<keyword evidence="3" id="KW-0677">Repeat</keyword>
<name>A0A9P5Q1V7_9AGAR</name>
<dbReference type="PROSITE" id="PS50812">
    <property type="entry name" value="PWWP"/>
    <property type="match status" value="1"/>
</dbReference>
<dbReference type="Pfam" id="PF00439">
    <property type="entry name" value="Bromodomain"/>
    <property type="match status" value="1"/>
</dbReference>
<dbReference type="GO" id="GO:0008270">
    <property type="term" value="F:zinc ion binding"/>
    <property type="evidence" value="ECO:0007669"/>
    <property type="project" value="UniProtKB-KW"/>
</dbReference>
<keyword evidence="6" id="KW-0007">Acetylation</keyword>
<keyword evidence="5" id="KW-0862">Zinc</keyword>
<dbReference type="InterPro" id="IPR013083">
    <property type="entry name" value="Znf_RING/FYVE/PHD"/>
</dbReference>
<feature type="compositionally biased region" description="Basic and acidic residues" evidence="11">
    <location>
        <begin position="1003"/>
        <end position="1015"/>
    </location>
</feature>
<dbReference type="AlphaFoldDB" id="A0A9P5Q1V7"/>
<feature type="compositionally biased region" description="Basic residues" evidence="11">
    <location>
        <begin position="649"/>
        <end position="658"/>
    </location>
</feature>
<evidence type="ECO:0000259" key="15">
    <source>
        <dbReference type="PROSITE" id="PS51805"/>
    </source>
</evidence>
<evidence type="ECO:0000256" key="8">
    <source>
        <dbReference type="ARBA" id="ARBA00023242"/>
    </source>
</evidence>
<evidence type="ECO:0000256" key="1">
    <source>
        <dbReference type="ARBA" id="ARBA00022553"/>
    </source>
</evidence>
<evidence type="ECO:0000259" key="14">
    <source>
        <dbReference type="PROSITE" id="PS50812"/>
    </source>
</evidence>
<dbReference type="InterPro" id="IPR050701">
    <property type="entry name" value="Histone_Mod_Regulator"/>
</dbReference>
<dbReference type="InterPro" id="IPR036427">
    <property type="entry name" value="Bromodomain-like_sf"/>
</dbReference>
<dbReference type="EMBL" id="JADNRY010000019">
    <property type="protein sequence ID" value="KAF9073228.1"/>
    <property type="molecule type" value="Genomic_DNA"/>
</dbReference>
<feature type="compositionally biased region" description="Low complexity" evidence="11">
    <location>
        <begin position="710"/>
        <end position="719"/>
    </location>
</feature>
<sequence length="1208" mass="136303">MARGIQRAPSTNVAAPELPKISFQKINDDLTSPTTGVDDRQARSYGYNDFSDFQRPEHYIRHIEPLEADLARQVEYDMDEQDKEWLDNLNAERRKEQVDKISYETFEIIMDRLEKEWFDLTKNIPKPDFAMPSEDSTCAICDDSEGENSNAIVFCDGCNLAVHQDCYGVPYIPEGQWLCRKCTVSPENPVGAFKQTVNGEWVHLLCAIWVPETRVANDVFMEPVIGVEKISKQRWKLKCSICDIREGACIQCAKTSCFLAFHPTCARKEKLLLPMKSTQAESATLTCYCDKHLPKEQQEAREAALAAEEEAEEDDDAHPSKLSKSARAYAKTYKPGPPLVPAIIVDRITQYISKVTVRKRSDFLLMVCKYWSLKREARRGAPLLKRLHLEPWTAAGSAKLQSEEERAMKLEQLRRLEQGLENLRELSALTWKRESRKMQQMDIIQNILIQTLYPHESRLRFAFERIVGYDKNNYFKNPVNKAEVPDYFDVVKRPMCWSIIDTKLDRHEYWDIQDFRDDIKLVLDNATSYNKAGSPFHKAAQRIRNSAEPILQDLESLSTRPALPTSLNGEQEMNKTSVKVENSALSPSLLLSASKVGNLEPPLELVELLLSLDAIRDESELILSADPLTSLLNIEFPVLKPPPPPPTPKPRKAPKLKLPKRDRSEERKRYKAKKAEERAHRAEMEAVMVAAGIPTQRIVIRTRRFSATAATTAESADTSPMPEMLGTTRAAPPEFSYPSIPSSPSRSRIPMDMPSVPEFRDDVDQQASFKLFNSGWILPSDQKRRTRVLAAPSPAPALERMSLPPPKKKLKLDRGVSKLSVFSTAEEENETLKHGEPSGSGSVERSSAPRSTRSESTSLRALSQAAVAAVTADQMDVDSPLHWGTHKEQQRSNDTHPELLSDDAVAVDTSVNNPFIEPSGLPRIGSIIRGTDGKIIIEELDSPATRRQKHLRRKAEREKGRNPEGEPTDTSTMPSMELSTAVAEPQSPELESAHVPSRLEASPSRKDKAKAKVEIEPDLIWPSDEDEATKVTPPPSPIERSEPLVPAVRTSKRVRRRSAASIASASSSSAKASSSKVAPEQPKKQPKQATSEFRHDQILEQGTLVWAKAETFPWWPAVIFETNDATIPQAARTMYAKKSKNTKNTPLYFVRFYDKQLSWQCLTIDKLLPLGEDDELDADLVANHSKRQKWKNPRIRTECREAWRYVVD</sequence>
<dbReference type="OrthoDB" id="20839at2759"/>
<comment type="caution">
    <text evidence="16">The sequence shown here is derived from an EMBL/GenBank/DDBJ whole genome shotgun (WGS) entry which is preliminary data.</text>
</comment>
<organism evidence="16 17">
    <name type="scientific">Rhodocollybia butyracea</name>
    <dbReference type="NCBI Taxonomy" id="206335"/>
    <lineage>
        <taxon>Eukaryota</taxon>
        <taxon>Fungi</taxon>
        <taxon>Dikarya</taxon>
        <taxon>Basidiomycota</taxon>
        <taxon>Agaricomycotina</taxon>
        <taxon>Agaricomycetes</taxon>
        <taxon>Agaricomycetidae</taxon>
        <taxon>Agaricales</taxon>
        <taxon>Marasmiineae</taxon>
        <taxon>Omphalotaceae</taxon>
        <taxon>Rhodocollybia</taxon>
    </lineage>
</organism>
<feature type="compositionally biased region" description="Low complexity" evidence="11">
    <location>
        <begin position="1059"/>
        <end position="1078"/>
    </location>
</feature>
<keyword evidence="1" id="KW-0597">Phosphoprotein</keyword>
<dbReference type="GO" id="GO:0006357">
    <property type="term" value="P:regulation of transcription by RNA polymerase II"/>
    <property type="evidence" value="ECO:0007669"/>
    <property type="project" value="TreeGrafter"/>
</dbReference>
<feature type="region of interest" description="Disordered" evidence="11">
    <location>
        <begin position="638"/>
        <end position="678"/>
    </location>
</feature>
<dbReference type="PRINTS" id="PR00503">
    <property type="entry name" value="BROMODOMAIN"/>
</dbReference>
<evidence type="ECO:0000256" key="10">
    <source>
        <dbReference type="PROSITE-ProRule" id="PRU00146"/>
    </source>
</evidence>
<evidence type="ECO:0000256" key="5">
    <source>
        <dbReference type="ARBA" id="ARBA00022833"/>
    </source>
</evidence>
<evidence type="ECO:0000256" key="3">
    <source>
        <dbReference type="ARBA" id="ARBA00022737"/>
    </source>
</evidence>
<evidence type="ECO:0000256" key="6">
    <source>
        <dbReference type="ARBA" id="ARBA00022990"/>
    </source>
</evidence>
<dbReference type="Pfam" id="PF13832">
    <property type="entry name" value="zf-HC5HC2H_2"/>
    <property type="match status" value="1"/>
</dbReference>
<dbReference type="PANTHER" id="PTHR13793">
    <property type="entry name" value="PHD FINGER PROTEINS"/>
    <property type="match status" value="1"/>
</dbReference>
<feature type="compositionally biased region" description="Basic and acidic residues" evidence="11">
    <location>
        <begin position="955"/>
        <end position="964"/>
    </location>
</feature>
<dbReference type="InterPro" id="IPR018359">
    <property type="entry name" value="Bromodomain_CS"/>
</dbReference>
<dbReference type="InterPro" id="IPR011011">
    <property type="entry name" value="Znf_FYVE_PHD"/>
</dbReference>
<feature type="domain" description="PHD-type" evidence="15">
    <location>
        <begin position="176"/>
        <end position="293"/>
    </location>
</feature>
<evidence type="ECO:0000256" key="9">
    <source>
        <dbReference type="PROSITE-ProRule" id="PRU00035"/>
    </source>
</evidence>
<protein>
    <submittedName>
        <fullName evidence="16">Uncharacterized protein</fullName>
    </submittedName>
</protein>
<dbReference type="Gene3D" id="1.20.920.10">
    <property type="entry name" value="Bromodomain-like"/>
    <property type="match status" value="1"/>
</dbReference>
<keyword evidence="7 9" id="KW-0103">Bromodomain</keyword>
<keyword evidence="2" id="KW-0479">Metal-binding</keyword>
<feature type="compositionally biased region" description="Polar residues" evidence="11">
    <location>
        <begin position="968"/>
        <end position="978"/>
    </location>
</feature>
<dbReference type="PANTHER" id="PTHR13793:SF107">
    <property type="entry name" value="BROMODOMAIN-CONTAINING PROTEIN HOMOLOG"/>
    <property type="match status" value="1"/>
</dbReference>
<dbReference type="Gene3D" id="2.30.30.140">
    <property type="match status" value="1"/>
</dbReference>
<dbReference type="SMART" id="SM00297">
    <property type="entry name" value="BROMO"/>
    <property type="match status" value="1"/>
</dbReference>
<dbReference type="InterPro" id="IPR019786">
    <property type="entry name" value="Zinc_finger_PHD-type_CS"/>
</dbReference>
<dbReference type="PROSITE" id="PS51805">
    <property type="entry name" value="EPHD"/>
    <property type="match status" value="1"/>
</dbReference>
<dbReference type="InterPro" id="IPR000313">
    <property type="entry name" value="PWWP_dom"/>
</dbReference>
<dbReference type="SUPFAM" id="SSF57903">
    <property type="entry name" value="FYVE/PHD zinc finger"/>
    <property type="match status" value="1"/>
</dbReference>
<evidence type="ECO:0000259" key="13">
    <source>
        <dbReference type="PROSITE" id="PS50016"/>
    </source>
</evidence>
<dbReference type="InterPro" id="IPR001965">
    <property type="entry name" value="Znf_PHD"/>
</dbReference>
<dbReference type="SMART" id="SM00249">
    <property type="entry name" value="PHD"/>
    <property type="match status" value="2"/>
</dbReference>
<dbReference type="Proteomes" id="UP000772434">
    <property type="component" value="Unassembled WGS sequence"/>
</dbReference>
<dbReference type="InterPro" id="IPR019542">
    <property type="entry name" value="Enhancer_polycomb-like_N"/>
</dbReference>
<evidence type="ECO:0000256" key="4">
    <source>
        <dbReference type="ARBA" id="ARBA00022771"/>
    </source>
</evidence>
<evidence type="ECO:0000256" key="11">
    <source>
        <dbReference type="SAM" id="MobiDB-lite"/>
    </source>
</evidence>
<keyword evidence="8" id="KW-0539">Nucleus</keyword>
<feature type="compositionally biased region" description="Pro residues" evidence="11">
    <location>
        <begin position="639"/>
        <end position="648"/>
    </location>
</feature>
<feature type="region of interest" description="Disordered" evidence="11">
    <location>
        <begin position="792"/>
        <end position="860"/>
    </location>
</feature>
<feature type="domain" description="Bromo" evidence="12">
    <location>
        <begin position="467"/>
        <end position="537"/>
    </location>
</feature>
<feature type="compositionally biased region" description="Low complexity" evidence="11">
    <location>
        <begin position="732"/>
        <end position="749"/>
    </location>
</feature>
<evidence type="ECO:0000313" key="17">
    <source>
        <dbReference type="Proteomes" id="UP000772434"/>
    </source>
</evidence>
<dbReference type="PROSITE" id="PS01359">
    <property type="entry name" value="ZF_PHD_1"/>
    <property type="match status" value="1"/>
</dbReference>
<feature type="compositionally biased region" description="Basic and acidic residues" evidence="11">
    <location>
        <begin position="659"/>
        <end position="678"/>
    </location>
</feature>
<dbReference type="SMART" id="SM00293">
    <property type="entry name" value="PWWP"/>
    <property type="match status" value="1"/>
</dbReference>
<dbReference type="PROSITE" id="PS00633">
    <property type="entry name" value="BROMODOMAIN_1"/>
    <property type="match status" value="1"/>
</dbReference>
<dbReference type="PROSITE" id="PS50014">
    <property type="entry name" value="BROMODOMAIN_2"/>
    <property type="match status" value="1"/>
</dbReference>
<dbReference type="InterPro" id="IPR019787">
    <property type="entry name" value="Znf_PHD-finger"/>
</dbReference>
<evidence type="ECO:0000256" key="2">
    <source>
        <dbReference type="ARBA" id="ARBA00022723"/>
    </source>
</evidence>
<dbReference type="InterPro" id="IPR001487">
    <property type="entry name" value="Bromodomain"/>
</dbReference>
<evidence type="ECO:0000313" key="16">
    <source>
        <dbReference type="EMBL" id="KAF9073228.1"/>
    </source>
</evidence>
<dbReference type="InterPro" id="IPR034732">
    <property type="entry name" value="EPHD"/>
</dbReference>
<reference evidence="16" key="1">
    <citation type="submission" date="2020-11" db="EMBL/GenBank/DDBJ databases">
        <authorList>
            <consortium name="DOE Joint Genome Institute"/>
            <person name="Ahrendt S."/>
            <person name="Riley R."/>
            <person name="Andreopoulos W."/>
            <person name="Labutti K."/>
            <person name="Pangilinan J."/>
            <person name="Ruiz-Duenas F.J."/>
            <person name="Barrasa J.M."/>
            <person name="Sanchez-Garcia M."/>
            <person name="Camarero S."/>
            <person name="Miyauchi S."/>
            <person name="Serrano A."/>
            <person name="Linde D."/>
            <person name="Babiker R."/>
            <person name="Drula E."/>
            <person name="Ayuso-Fernandez I."/>
            <person name="Pacheco R."/>
            <person name="Padilla G."/>
            <person name="Ferreira P."/>
            <person name="Barriuso J."/>
            <person name="Kellner H."/>
            <person name="Castanera R."/>
            <person name="Alfaro M."/>
            <person name="Ramirez L."/>
            <person name="Pisabarro A.G."/>
            <person name="Kuo A."/>
            <person name="Tritt A."/>
            <person name="Lipzen A."/>
            <person name="He G."/>
            <person name="Yan M."/>
            <person name="Ng V."/>
            <person name="Cullen D."/>
            <person name="Martin F."/>
            <person name="Rosso M.-N."/>
            <person name="Henrissat B."/>
            <person name="Hibbett D."/>
            <person name="Martinez A.T."/>
            <person name="Grigoriev I.V."/>
        </authorList>
    </citation>
    <scope>NUCLEOTIDE SEQUENCE</scope>
    <source>
        <strain evidence="16">AH 40177</strain>
    </source>
</reference>
<feature type="domain" description="PWWP" evidence="14">
    <location>
        <begin position="1101"/>
        <end position="1173"/>
    </location>
</feature>
<keyword evidence="17" id="KW-1185">Reference proteome</keyword>
<accession>A0A9P5Q1V7</accession>
<dbReference type="SUPFAM" id="SSF47370">
    <property type="entry name" value="Bromodomain"/>
    <property type="match status" value="1"/>
</dbReference>
<dbReference type="SUPFAM" id="SSF63748">
    <property type="entry name" value="Tudor/PWWP/MBT"/>
    <property type="match status" value="1"/>
</dbReference>
<evidence type="ECO:0000256" key="7">
    <source>
        <dbReference type="ARBA" id="ARBA00023117"/>
    </source>
</evidence>
<dbReference type="PROSITE" id="PS50016">
    <property type="entry name" value="ZF_PHD_2"/>
    <property type="match status" value="1"/>
</dbReference>
<feature type="compositionally biased region" description="Acidic residues" evidence="11">
    <location>
        <begin position="307"/>
        <end position="316"/>
    </location>
</feature>
<feature type="region of interest" description="Disordered" evidence="11">
    <location>
        <begin position="710"/>
        <end position="749"/>
    </location>
</feature>
<dbReference type="FunFam" id="3.30.40.10:FF:000008">
    <property type="entry name" value="Bromodomain containing 1, isoform CRA_a"/>
    <property type="match status" value="1"/>
</dbReference>
<dbReference type="Pfam" id="PF10513">
    <property type="entry name" value="EPL1"/>
    <property type="match status" value="1"/>
</dbReference>
<dbReference type="Gene3D" id="3.30.40.10">
    <property type="entry name" value="Zinc/RING finger domain, C3HC4 (zinc finger)"/>
    <property type="match status" value="2"/>
</dbReference>
<dbReference type="CDD" id="cd15492">
    <property type="entry name" value="PHD_BRPF_JADE_like"/>
    <property type="match status" value="1"/>
</dbReference>
<feature type="region of interest" description="Disordered" evidence="11">
    <location>
        <begin position="938"/>
        <end position="1094"/>
    </location>
</feature>
<feature type="compositionally biased region" description="Polar residues" evidence="11">
    <location>
        <begin position="839"/>
        <end position="860"/>
    </location>
</feature>